<accession>R4L7I1</accession>
<dbReference type="AlphaFoldDB" id="R4L7I1"/>
<dbReference type="EMBL" id="KC542383">
    <property type="protein sequence ID" value="AGL12868.1"/>
    <property type="molecule type" value="Genomic_DNA"/>
</dbReference>
<evidence type="ECO:0000256" key="1">
    <source>
        <dbReference type="SAM" id="Phobius"/>
    </source>
</evidence>
<dbReference type="InterPro" id="IPR059230">
    <property type="entry name" value="StbC"/>
</dbReference>
<keyword evidence="1" id="KW-0812">Transmembrane</keyword>
<dbReference type="RefSeq" id="WP_015647623.1">
    <property type="nucleotide sequence ID" value="NC_021212.1"/>
</dbReference>
<reference evidence="2" key="1">
    <citation type="journal article" date="2013" name="Plasmid">
        <title>Sequence determination and analysis of three plasmids of Pseudomonas sp. GLE121, a psychrophile isolated from surface ice of Ecology Glacier (Antarctica).</title>
        <authorList>
            <person name="Dziewit L."/>
            <person name="Grzesiak J."/>
            <person name="Ciok A."/>
            <person name="Nieckarz M."/>
            <person name="Zdanowski M.K."/>
            <person name="Bartosik D."/>
        </authorList>
    </citation>
    <scope>NUCLEOTIDE SEQUENCE</scope>
    <source>
        <strain evidence="2">GLE121</strain>
        <plasmid evidence="2">pGLE121P3</plasmid>
    </source>
</reference>
<keyword evidence="1" id="KW-0472">Membrane</keyword>
<feature type="transmembrane region" description="Helical" evidence="1">
    <location>
        <begin position="99"/>
        <end position="126"/>
    </location>
</feature>
<geneLocation type="plasmid" evidence="2">
    <name>pGLE121P3</name>
</geneLocation>
<organism evidence="2">
    <name type="scientific">Pseudomonas sp. GLE121</name>
    <dbReference type="NCBI Taxonomy" id="1329969"/>
    <lineage>
        <taxon>Bacteria</taxon>
        <taxon>Pseudomonadati</taxon>
        <taxon>Pseudomonadota</taxon>
        <taxon>Gammaproteobacteria</taxon>
        <taxon>Pseudomonadales</taxon>
        <taxon>Pseudomonadaceae</taxon>
        <taxon>Pseudomonas</taxon>
    </lineage>
</organism>
<evidence type="ECO:0000313" key="2">
    <source>
        <dbReference type="EMBL" id="AGL12868.1"/>
    </source>
</evidence>
<name>R4L7I1_9PSED</name>
<sequence>MEKPTMSKPPSKEEILFDWFLADSKEIVEELKDAVASATAVRESVAEATVNLGLIVMSSREELVLAHRALADVLRDVEGKQRSAMDRFHQQSRKGLDGVVARCLMIAGLSAGIGGAIGGAVAALLLR</sequence>
<proteinExistence type="predicted"/>
<keyword evidence="1" id="KW-1133">Transmembrane helix</keyword>
<keyword evidence="2" id="KW-0614">Plasmid</keyword>
<gene>
    <name evidence="2" type="primary">stbC</name>
</gene>
<dbReference type="NCBIfam" id="NF041291">
    <property type="entry name" value="StbC"/>
    <property type="match status" value="1"/>
</dbReference>
<protein>
    <submittedName>
        <fullName evidence="2">Plasmid stability protein StbC</fullName>
    </submittedName>
</protein>